<feature type="domain" description="OmpR/PhoB-type" evidence="4">
    <location>
        <begin position="200"/>
        <end position="297"/>
    </location>
</feature>
<proteinExistence type="predicted"/>
<dbReference type="RefSeq" id="WP_191041510.1">
    <property type="nucleotide sequence ID" value="NZ_JACXAA010000010.1"/>
</dbReference>
<dbReference type="Gene3D" id="1.10.10.10">
    <property type="entry name" value="Winged helix-like DNA-binding domain superfamily/Winged helix DNA-binding domain"/>
    <property type="match status" value="1"/>
</dbReference>
<evidence type="ECO:0000259" key="4">
    <source>
        <dbReference type="PROSITE" id="PS51755"/>
    </source>
</evidence>
<reference evidence="5" key="1">
    <citation type="submission" date="2020-09" db="EMBL/GenBank/DDBJ databases">
        <authorList>
            <person name="Kim M.K."/>
        </authorList>
    </citation>
    <scope>NUCLEOTIDE SEQUENCE</scope>
    <source>
        <strain evidence="5">BT704</strain>
    </source>
</reference>
<gene>
    <name evidence="5" type="ORF">IC230_23465</name>
</gene>
<dbReference type="EMBL" id="JACXAA010000010">
    <property type="protein sequence ID" value="MBD2755881.1"/>
    <property type="molecule type" value="Genomic_DNA"/>
</dbReference>
<keyword evidence="3" id="KW-0812">Transmembrane</keyword>
<feature type="DNA-binding region" description="OmpR/PhoB-type" evidence="2">
    <location>
        <begin position="200"/>
        <end position="297"/>
    </location>
</feature>
<evidence type="ECO:0000313" key="6">
    <source>
        <dbReference type="Proteomes" id="UP000653797"/>
    </source>
</evidence>
<evidence type="ECO:0000256" key="1">
    <source>
        <dbReference type="ARBA" id="ARBA00023125"/>
    </source>
</evidence>
<keyword evidence="1 2" id="KW-0238">DNA-binding</keyword>
<keyword evidence="6" id="KW-1185">Reference proteome</keyword>
<organism evidence="5 6">
    <name type="scientific">Spirosoma validum</name>
    <dbReference type="NCBI Taxonomy" id="2771355"/>
    <lineage>
        <taxon>Bacteria</taxon>
        <taxon>Pseudomonadati</taxon>
        <taxon>Bacteroidota</taxon>
        <taxon>Cytophagia</taxon>
        <taxon>Cytophagales</taxon>
        <taxon>Cytophagaceae</taxon>
        <taxon>Spirosoma</taxon>
    </lineage>
</organism>
<dbReference type="SMART" id="SM00862">
    <property type="entry name" value="Trans_reg_C"/>
    <property type="match status" value="1"/>
</dbReference>
<feature type="transmembrane region" description="Helical" evidence="3">
    <location>
        <begin position="161"/>
        <end position="180"/>
    </location>
</feature>
<dbReference type="GO" id="GO:0000160">
    <property type="term" value="P:phosphorelay signal transduction system"/>
    <property type="evidence" value="ECO:0007669"/>
    <property type="project" value="InterPro"/>
</dbReference>
<name>A0A927B606_9BACT</name>
<dbReference type="GO" id="GO:0006355">
    <property type="term" value="P:regulation of DNA-templated transcription"/>
    <property type="evidence" value="ECO:0007669"/>
    <property type="project" value="InterPro"/>
</dbReference>
<evidence type="ECO:0000256" key="3">
    <source>
        <dbReference type="SAM" id="Phobius"/>
    </source>
</evidence>
<dbReference type="InterPro" id="IPR016032">
    <property type="entry name" value="Sig_transdc_resp-reg_C-effctor"/>
</dbReference>
<dbReference type="CDD" id="cd00383">
    <property type="entry name" value="trans_reg_C"/>
    <property type="match status" value="1"/>
</dbReference>
<dbReference type="Proteomes" id="UP000653797">
    <property type="component" value="Unassembled WGS sequence"/>
</dbReference>
<evidence type="ECO:0000313" key="5">
    <source>
        <dbReference type="EMBL" id="MBD2755881.1"/>
    </source>
</evidence>
<protein>
    <submittedName>
        <fullName evidence="5">Winged helix-turn-helix transcriptional regulator</fullName>
    </submittedName>
</protein>
<dbReference type="InterPro" id="IPR036388">
    <property type="entry name" value="WH-like_DNA-bd_sf"/>
</dbReference>
<dbReference type="AlphaFoldDB" id="A0A927B606"/>
<dbReference type="GO" id="GO:0003677">
    <property type="term" value="F:DNA binding"/>
    <property type="evidence" value="ECO:0007669"/>
    <property type="project" value="UniProtKB-UniRule"/>
</dbReference>
<dbReference type="Pfam" id="PF00486">
    <property type="entry name" value="Trans_reg_C"/>
    <property type="match status" value="1"/>
</dbReference>
<sequence length="298" mass="33402">MSKLARIFGITVLVLTGILFAQFAPLPFAHSTTDTTQFSRKVNLALRRTAHHLLRNAGDDTSRIAPVNQQNAYTFSVQLDRPFDYSQLPALLQESFRIHEIRANYDVAVLDCAHGELQLGYNFRDLTENKEVPCEGRKQVNGCYKLQVTFATSETASQPPVLGWILALGVVMTGFGYVVWRKSASTSALGSTSESNQQESRLVRFGESSLDCTTQTLISGAARHNLTYREAKLLRYLIDHANQVIERDRILKSVWEDEGIFVGRSVDVFVSRLRKLLQADPTVRIVAVHGVGYRLEVQ</sequence>
<dbReference type="SUPFAM" id="SSF46894">
    <property type="entry name" value="C-terminal effector domain of the bipartite response regulators"/>
    <property type="match status" value="1"/>
</dbReference>
<accession>A0A927B606</accession>
<keyword evidence="3" id="KW-1133">Transmembrane helix</keyword>
<keyword evidence="3" id="KW-0472">Membrane</keyword>
<comment type="caution">
    <text evidence="5">The sequence shown here is derived from an EMBL/GenBank/DDBJ whole genome shotgun (WGS) entry which is preliminary data.</text>
</comment>
<evidence type="ECO:0000256" key="2">
    <source>
        <dbReference type="PROSITE-ProRule" id="PRU01091"/>
    </source>
</evidence>
<dbReference type="PROSITE" id="PS51755">
    <property type="entry name" value="OMPR_PHOB"/>
    <property type="match status" value="1"/>
</dbReference>
<dbReference type="InterPro" id="IPR001867">
    <property type="entry name" value="OmpR/PhoB-type_DNA-bd"/>
</dbReference>